<evidence type="ECO:0000256" key="6">
    <source>
        <dbReference type="SAM" id="Phobius"/>
    </source>
</evidence>
<dbReference type="RefSeq" id="WP_126049429.1">
    <property type="nucleotide sequence ID" value="NZ_QYTV02000003.1"/>
</dbReference>
<evidence type="ECO:0000256" key="3">
    <source>
        <dbReference type="ARBA" id="ARBA00022989"/>
    </source>
</evidence>
<feature type="domain" description="ABC-2 type transporter transmembrane" evidence="7">
    <location>
        <begin position="535"/>
        <end position="728"/>
    </location>
</feature>
<reference evidence="8" key="1">
    <citation type="submission" date="2018-12" db="EMBL/GenBank/DDBJ databases">
        <authorList>
            <person name="Sun L."/>
            <person name="Chen Z."/>
        </authorList>
    </citation>
    <scope>NUCLEOTIDE SEQUENCE [LARGE SCALE GENOMIC DNA]</scope>
    <source>
        <strain evidence="8">3-2-2</strain>
    </source>
</reference>
<protein>
    <submittedName>
        <fullName evidence="8">YhgE/Pip domain-containing protein</fullName>
    </submittedName>
</protein>
<feature type="transmembrane region" description="Helical" evidence="6">
    <location>
        <begin position="20"/>
        <end position="42"/>
    </location>
</feature>
<dbReference type="InterPro" id="IPR017500">
    <property type="entry name" value="Phage_infect_YhgE_N"/>
</dbReference>
<dbReference type="InterPro" id="IPR051328">
    <property type="entry name" value="T7SS_ABC-Transporter"/>
</dbReference>
<accession>A0A429Y1U7</accession>
<evidence type="ECO:0000313" key="9">
    <source>
        <dbReference type="Proteomes" id="UP000287156"/>
    </source>
</evidence>
<feature type="transmembrane region" description="Helical" evidence="6">
    <location>
        <begin position="555"/>
        <end position="575"/>
    </location>
</feature>
<evidence type="ECO:0000259" key="7">
    <source>
        <dbReference type="Pfam" id="PF12698"/>
    </source>
</evidence>
<comment type="subcellular location">
    <subcellularLocation>
        <location evidence="1">Membrane</location>
        <topology evidence="1">Multi-pass membrane protein</topology>
    </subcellularLocation>
</comment>
<comment type="caution">
    <text evidence="8">The sequence shown here is derived from an EMBL/GenBank/DDBJ whole genome shotgun (WGS) entry which is preliminary data.</text>
</comment>
<feature type="domain" description="ABC-2 type transporter transmembrane" evidence="7">
    <location>
        <begin position="24"/>
        <end position="167"/>
    </location>
</feature>
<keyword evidence="9" id="KW-1185">Reference proteome</keyword>
<dbReference type="NCBIfam" id="TIGR03062">
    <property type="entry name" value="pip_yhgE_Cterm"/>
    <property type="match status" value="1"/>
</dbReference>
<evidence type="ECO:0000256" key="1">
    <source>
        <dbReference type="ARBA" id="ARBA00004141"/>
    </source>
</evidence>
<feature type="transmembrane region" description="Helical" evidence="6">
    <location>
        <begin position="625"/>
        <end position="648"/>
    </location>
</feature>
<dbReference type="GO" id="GO:0140359">
    <property type="term" value="F:ABC-type transporter activity"/>
    <property type="evidence" value="ECO:0007669"/>
    <property type="project" value="InterPro"/>
</dbReference>
<sequence length="748" mass="80638">MKQTLFTAEWKEIFRNKKLLIPIIAVMMIPILYSGMFLWAFWDPYDKLEDLPVAVVNNDKGSDFEGEELRLGYELVNKLKDNDQFSFQVVTKKEGYQGLEAQKYYMLIEIPENFSENATTLMDENPKKLELNYVPNEGYNFLSAQIGETAAKEIRAAVSKEVTATYAETMFDKVKEMADGFEQASEGASELHEGTVKINEGSHRLKESLGLLASKSIEFQDGVSQIQSGTGELASGTEKLANGLDQLAEGHKQLVNGAKAATHGSEKLAAGSKNMKEGLQQAESSMDTIISGTDQIHDGTGQLAEKLKQFQAGTDSVSQGANQLNAGIVQMKEQLNGIDAKLAALPIPDELKAQLGKEIKGQLQEGISQLESGSAELAAGTDQLKTSAGELQKGAAIISDKVGQLNDGQKQLKSGLGELASGSDDLLKGANELAGGQGELLKGMSTFDEKLNEAKSGAAELNSGAKQVYGGMNSLSAGSSQLGEGSRQLAEGSNELANGTQKLDDGAADMKEKLGDAAKQAGSVHADDRTYDMMGEPVEVENHPMNKVPNYGTGFAPYFLSLGLFVGALLLSIVFPLREPAGRPKNGVSWFMGKFGVIAIVGVLQSLLAVVVMLFGLGIEVKSVLLFILTTIITSLAFVALIQFLVTLLGDPGRFIAIVILILQLTTSAGTFPLELIPHELQWFNAFLPMTYSVQAYKAVISSGDFSFMWHNLGILFGFLVSFMALTLGFFIYKHKRQYAVGHTAEEA</sequence>
<dbReference type="PANTHER" id="PTHR43077">
    <property type="entry name" value="TRANSPORT PERMEASE YVFS-RELATED"/>
    <property type="match status" value="1"/>
</dbReference>
<feature type="transmembrane region" description="Helical" evidence="6">
    <location>
        <begin position="713"/>
        <end position="733"/>
    </location>
</feature>
<dbReference type="InterPro" id="IPR013525">
    <property type="entry name" value="ABC2_TM"/>
</dbReference>
<dbReference type="AlphaFoldDB" id="A0A429Y1U7"/>
<dbReference type="Pfam" id="PF12698">
    <property type="entry name" value="ABC2_membrane_3"/>
    <property type="match status" value="2"/>
</dbReference>
<feature type="transmembrane region" description="Helical" evidence="6">
    <location>
        <begin position="655"/>
        <end position="674"/>
    </location>
</feature>
<evidence type="ECO:0000256" key="2">
    <source>
        <dbReference type="ARBA" id="ARBA00022692"/>
    </source>
</evidence>
<dbReference type="NCBIfam" id="TIGR03057">
    <property type="entry name" value="xxxLxxG_by_4"/>
    <property type="match status" value="4"/>
</dbReference>
<dbReference type="EMBL" id="QYTV02000003">
    <property type="protein sequence ID" value="RST75180.1"/>
    <property type="molecule type" value="Genomic_DNA"/>
</dbReference>
<dbReference type="Gene3D" id="3.40.1710.10">
    <property type="entry name" value="abc type-2 transporter like domain"/>
    <property type="match status" value="1"/>
</dbReference>
<evidence type="ECO:0000313" key="8">
    <source>
        <dbReference type="EMBL" id="RST75180.1"/>
    </source>
</evidence>
<dbReference type="PANTHER" id="PTHR43077:SF5">
    <property type="entry name" value="PHAGE INFECTION PROTEIN"/>
    <property type="match status" value="1"/>
</dbReference>
<evidence type="ECO:0000256" key="5">
    <source>
        <dbReference type="SAM" id="MobiDB-lite"/>
    </source>
</evidence>
<keyword evidence="2 6" id="KW-0812">Transmembrane</keyword>
<feature type="region of interest" description="Disordered" evidence="5">
    <location>
        <begin position="259"/>
        <end position="281"/>
    </location>
</feature>
<gene>
    <name evidence="8" type="ORF">D4T97_007940</name>
</gene>
<dbReference type="OrthoDB" id="9811483at2"/>
<keyword evidence="3 6" id="KW-1133">Transmembrane helix</keyword>
<keyword evidence="4 6" id="KW-0472">Membrane</keyword>
<proteinExistence type="predicted"/>
<dbReference type="SUPFAM" id="SSF58104">
    <property type="entry name" value="Methyl-accepting chemotaxis protein (MCP) signaling domain"/>
    <property type="match status" value="1"/>
</dbReference>
<evidence type="ECO:0000256" key="4">
    <source>
        <dbReference type="ARBA" id="ARBA00023136"/>
    </source>
</evidence>
<name>A0A429Y1U7_9BACI</name>
<dbReference type="GO" id="GO:0016020">
    <property type="term" value="C:membrane"/>
    <property type="evidence" value="ECO:0007669"/>
    <property type="project" value="UniProtKB-SubCell"/>
</dbReference>
<organism evidence="8 9">
    <name type="scientific">Siminovitchia acidinfaciens</name>
    <dbReference type="NCBI Taxonomy" id="2321395"/>
    <lineage>
        <taxon>Bacteria</taxon>
        <taxon>Bacillati</taxon>
        <taxon>Bacillota</taxon>
        <taxon>Bacilli</taxon>
        <taxon>Bacillales</taxon>
        <taxon>Bacillaceae</taxon>
        <taxon>Siminovitchia</taxon>
    </lineage>
</organism>
<feature type="transmembrane region" description="Helical" evidence="6">
    <location>
        <begin position="595"/>
        <end position="619"/>
    </location>
</feature>
<dbReference type="NCBIfam" id="TIGR03061">
    <property type="entry name" value="pip_yhgE_Nterm"/>
    <property type="match status" value="1"/>
</dbReference>
<dbReference type="InterPro" id="IPR023908">
    <property type="entry name" value="xxxLxxG_rpt"/>
</dbReference>
<dbReference type="Gene3D" id="1.10.287.950">
    <property type="entry name" value="Methyl-accepting chemotaxis protein"/>
    <property type="match status" value="2"/>
</dbReference>
<dbReference type="Proteomes" id="UP000287156">
    <property type="component" value="Unassembled WGS sequence"/>
</dbReference>
<dbReference type="InterPro" id="IPR017501">
    <property type="entry name" value="Phage_infect_YhgE_C"/>
</dbReference>